<evidence type="ECO:0000313" key="1">
    <source>
        <dbReference type="EMBL" id="KAK1646836.1"/>
    </source>
</evidence>
<dbReference type="Proteomes" id="UP001231189">
    <property type="component" value="Unassembled WGS sequence"/>
</dbReference>
<keyword evidence="2" id="KW-1185">Reference proteome</keyword>
<gene>
    <name evidence="1" type="ORF">QYE76_064641</name>
</gene>
<organism evidence="1 2">
    <name type="scientific">Lolium multiflorum</name>
    <name type="common">Italian ryegrass</name>
    <name type="synonym">Lolium perenne subsp. multiflorum</name>
    <dbReference type="NCBI Taxonomy" id="4521"/>
    <lineage>
        <taxon>Eukaryota</taxon>
        <taxon>Viridiplantae</taxon>
        <taxon>Streptophyta</taxon>
        <taxon>Embryophyta</taxon>
        <taxon>Tracheophyta</taxon>
        <taxon>Spermatophyta</taxon>
        <taxon>Magnoliopsida</taxon>
        <taxon>Liliopsida</taxon>
        <taxon>Poales</taxon>
        <taxon>Poaceae</taxon>
        <taxon>BOP clade</taxon>
        <taxon>Pooideae</taxon>
        <taxon>Poodae</taxon>
        <taxon>Poeae</taxon>
        <taxon>Poeae Chloroplast Group 2 (Poeae type)</taxon>
        <taxon>Loliodinae</taxon>
        <taxon>Loliinae</taxon>
        <taxon>Lolium</taxon>
    </lineage>
</organism>
<evidence type="ECO:0000313" key="2">
    <source>
        <dbReference type="Proteomes" id="UP001231189"/>
    </source>
</evidence>
<sequence>MSSVLEGSTLPSNTSALTALLGRPRPSWRIRLTREFTGHGPDIADPIYSDARSVDCSARLTAFAVTHSSYWGLVCREPPLIRNLYQSSSKPAKRCATQAESTNIEASITLFGRLRPSWCTHLTRVFAGHGPNIADPIYSGARPVNCSARLTAPTVTHSLYWGSPATDPKYSDAHPSRIGHVNCVLFIDHVS</sequence>
<accession>A0AAD8S6V9</accession>
<name>A0AAD8S6V9_LOLMU</name>
<protein>
    <submittedName>
        <fullName evidence="1">Uncharacterized protein</fullName>
    </submittedName>
</protein>
<dbReference type="AlphaFoldDB" id="A0AAD8S6V9"/>
<proteinExistence type="predicted"/>
<reference evidence="1" key="1">
    <citation type="submission" date="2023-07" db="EMBL/GenBank/DDBJ databases">
        <title>A chromosome-level genome assembly of Lolium multiflorum.</title>
        <authorList>
            <person name="Chen Y."/>
            <person name="Copetti D."/>
            <person name="Kolliker R."/>
            <person name="Studer B."/>
        </authorList>
    </citation>
    <scope>NUCLEOTIDE SEQUENCE</scope>
    <source>
        <strain evidence="1">02402/16</strain>
        <tissue evidence="1">Leaf</tissue>
    </source>
</reference>
<dbReference type="EMBL" id="JAUUTY010000004">
    <property type="protein sequence ID" value="KAK1646836.1"/>
    <property type="molecule type" value="Genomic_DNA"/>
</dbReference>
<comment type="caution">
    <text evidence="1">The sequence shown here is derived from an EMBL/GenBank/DDBJ whole genome shotgun (WGS) entry which is preliminary data.</text>
</comment>